<evidence type="ECO:0000256" key="1">
    <source>
        <dbReference type="ARBA" id="ARBA00022860"/>
    </source>
</evidence>
<dbReference type="GO" id="GO:0005516">
    <property type="term" value="F:calmodulin binding"/>
    <property type="evidence" value="ECO:0007669"/>
    <property type="project" value="UniProtKB-KW"/>
</dbReference>
<dbReference type="Pfam" id="PF13178">
    <property type="entry name" value="DUF4005"/>
    <property type="match status" value="1"/>
</dbReference>
<dbReference type="Pfam" id="PF00612">
    <property type="entry name" value="IQ"/>
    <property type="match status" value="2"/>
</dbReference>
<dbReference type="AlphaFoldDB" id="A0A1S3E4X8"/>
<reference evidence="7" key="1">
    <citation type="journal article" date="2013" name="Nat. Biotechnol.">
        <title>Draft genome sequence of chickpea (Cicer arietinum) provides a resource for trait improvement.</title>
        <authorList>
            <person name="Varshney R.K."/>
            <person name="Song C."/>
            <person name="Saxena R.K."/>
            <person name="Azam S."/>
            <person name="Yu S."/>
            <person name="Sharpe A.G."/>
            <person name="Cannon S."/>
            <person name="Baek J."/>
            <person name="Rosen B.D."/>
            <person name="Tar'an B."/>
            <person name="Millan T."/>
            <person name="Zhang X."/>
            <person name="Ramsay L.D."/>
            <person name="Iwata A."/>
            <person name="Wang Y."/>
            <person name="Nelson W."/>
            <person name="Farmer A.D."/>
            <person name="Gaur P.M."/>
            <person name="Soderlund C."/>
            <person name="Penmetsa R.V."/>
            <person name="Xu C."/>
            <person name="Bharti A.K."/>
            <person name="He W."/>
            <person name="Winter P."/>
            <person name="Zhao S."/>
            <person name="Hane J.K."/>
            <person name="Carrasquilla-Garcia N."/>
            <person name="Condie J.A."/>
            <person name="Upadhyaya H.D."/>
            <person name="Luo M.C."/>
            <person name="Thudi M."/>
            <person name="Gowda C.L."/>
            <person name="Singh N.P."/>
            <person name="Lichtenzveig J."/>
            <person name="Gali K.K."/>
            <person name="Rubio J."/>
            <person name="Nadarajan N."/>
            <person name="Dolezel J."/>
            <person name="Bansal K.C."/>
            <person name="Xu X."/>
            <person name="Edwards D."/>
            <person name="Zhang G."/>
            <person name="Kahl G."/>
            <person name="Gil J."/>
            <person name="Singh K.B."/>
            <person name="Datta S.K."/>
            <person name="Jackson S.A."/>
            <person name="Wang J."/>
            <person name="Cook D.R."/>
        </authorList>
    </citation>
    <scope>NUCLEOTIDE SEQUENCE [LARGE SCALE GENOMIC DNA]</scope>
    <source>
        <strain evidence="7">cv. CDC Frontier</strain>
    </source>
</reference>
<evidence type="ECO:0000256" key="4">
    <source>
        <dbReference type="ARBA" id="ARBA00045534"/>
    </source>
</evidence>
<comment type="subunit">
    <text evidence="3">Binds to multiple calmodulin (CaM) in the presence of Ca(2+) and CaM-like proteins.</text>
</comment>
<dbReference type="SMART" id="SM00015">
    <property type="entry name" value="IQ"/>
    <property type="match status" value="2"/>
</dbReference>
<gene>
    <name evidence="8" type="primary">LOC101497861</name>
</gene>
<feature type="region of interest" description="Disordered" evidence="5">
    <location>
        <begin position="26"/>
        <end position="60"/>
    </location>
</feature>
<evidence type="ECO:0000313" key="8">
    <source>
        <dbReference type="RefSeq" id="XP_012570488.1"/>
    </source>
</evidence>
<dbReference type="CDD" id="cd23767">
    <property type="entry name" value="IQCD"/>
    <property type="match status" value="1"/>
</dbReference>
<dbReference type="GeneID" id="101497861"/>
<comment type="similarity">
    <text evidence="2">Belongs to the IQD family.</text>
</comment>
<dbReference type="Gene3D" id="1.20.5.190">
    <property type="match status" value="1"/>
</dbReference>
<keyword evidence="7" id="KW-1185">Reference proteome</keyword>
<dbReference type="eggNOG" id="ENOG502QS5R">
    <property type="taxonomic scope" value="Eukaryota"/>
</dbReference>
<accession>A0A1S3E4X8</accession>
<evidence type="ECO:0000259" key="6">
    <source>
        <dbReference type="Pfam" id="PF13178"/>
    </source>
</evidence>
<dbReference type="PaxDb" id="3827-XP_004497985.1"/>
<feature type="compositionally biased region" description="Basic and acidic residues" evidence="5">
    <location>
        <begin position="364"/>
        <end position="373"/>
    </location>
</feature>
<evidence type="ECO:0000313" key="7">
    <source>
        <dbReference type="Proteomes" id="UP000087171"/>
    </source>
</evidence>
<organism evidence="7 8">
    <name type="scientific">Cicer arietinum</name>
    <name type="common">Chickpea</name>
    <name type="synonym">Garbanzo</name>
    <dbReference type="NCBI Taxonomy" id="3827"/>
    <lineage>
        <taxon>Eukaryota</taxon>
        <taxon>Viridiplantae</taxon>
        <taxon>Streptophyta</taxon>
        <taxon>Embryophyta</taxon>
        <taxon>Tracheophyta</taxon>
        <taxon>Spermatophyta</taxon>
        <taxon>Magnoliopsida</taxon>
        <taxon>eudicotyledons</taxon>
        <taxon>Gunneridae</taxon>
        <taxon>Pentapetalae</taxon>
        <taxon>rosids</taxon>
        <taxon>fabids</taxon>
        <taxon>Fabales</taxon>
        <taxon>Fabaceae</taxon>
        <taxon>Papilionoideae</taxon>
        <taxon>50 kb inversion clade</taxon>
        <taxon>NPAAA clade</taxon>
        <taxon>Hologalegina</taxon>
        <taxon>IRL clade</taxon>
        <taxon>Cicereae</taxon>
        <taxon>Cicer</taxon>
    </lineage>
</organism>
<dbReference type="PANTHER" id="PTHR32295:SF45">
    <property type="entry name" value="PROTEIN IQ-DOMAIN 19"/>
    <property type="match status" value="1"/>
</dbReference>
<evidence type="ECO:0000256" key="5">
    <source>
        <dbReference type="SAM" id="MobiDB-lite"/>
    </source>
</evidence>
<feature type="domain" description="DUF4005" evidence="6">
    <location>
        <begin position="301"/>
        <end position="384"/>
    </location>
</feature>
<evidence type="ECO:0000256" key="2">
    <source>
        <dbReference type="ARBA" id="ARBA00024341"/>
    </source>
</evidence>
<dbReference type="SUPFAM" id="SSF52540">
    <property type="entry name" value="P-loop containing nucleoside triphosphate hydrolases"/>
    <property type="match status" value="1"/>
</dbReference>
<dbReference type="OrthoDB" id="685302at2759"/>
<protein>
    <submittedName>
        <fullName evidence="8">Protein IQ-DOMAIN 14-like</fullName>
    </submittedName>
</protein>
<comment type="function">
    <text evidence="4">May be involved in cooperative interactions with calmodulins or calmodulin-like proteins. Recruits calmodulin proteins to microtubules, thus being a potential scaffold in cellular signaling and trafficking. May associate with nucleic acids and regulate gene expression at the transcriptional or post-transcriptional level.</text>
</comment>
<evidence type="ECO:0000256" key="3">
    <source>
        <dbReference type="ARBA" id="ARBA00024378"/>
    </source>
</evidence>
<dbReference type="RefSeq" id="XP_012570488.1">
    <property type="nucleotide sequence ID" value="XM_012715034.2"/>
</dbReference>
<proteinExistence type="inferred from homology"/>
<dbReference type="InterPro" id="IPR025064">
    <property type="entry name" value="DUF4005"/>
</dbReference>
<dbReference type="InterPro" id="IPR000048">
    <property type="entry name" value="IQ_motif_EF-hand-BS"/>
</dbReference>
<dbReference type="KEGG" id="cam:101497861"/>
<reference evidence="8" key="2">
    <citation type="submission" date="2025-08" db="UniProtKB">
        <authorList>
            <consortium name="RefSeq"/>
        </authorList>
    </citation>
    <scope>IDENTIFICATION</scope>
    <source>
        <tissue evidence="8">Etiolated seedlings</tissue>
    </source>
</reference>
<feature type="region of interest" description="Disordered" evidence="5">
    <location>
        <begin position="354"/>
        <end position="384"/>
    </location>
</feature>
<keyword evidence="1" id="KW-0112">Calmodulin-binding</keyword>
<sequence length="452" mass="51092">MFDTMHVLTVMGKKGKWLRNLLTGKKDHKEKCGSGNENPTTPTSSTTPKEKRRWSFRRSSASKEMNVAESSVTSSVTVKVGIDSCENDHRKHVMDVIAADGVIFLNSCSNGRTRRSIQKAAAIKIQSVFRSYLARKALCALRGIVKLQALVRGHLVRKQANETLRCMQALVIAQARACAQRARLLSSEEKTNQKHSTYRKFKGDNLFIHMYNEMDRGLEENIKTVEMDVCESKGNSRGRNKSTSNHAHCELYEHRFSTYYSPNSSYSKKENYEVLSPSPSALTELSPRASSGHIEDCSFSTAQNSPYYYSTVSRVDNDSKQLSFAFTRQENEESMSYDYPLFPNYMAYTESSRAKVRSQSAPKQRPDSCERQPSRRRASVEGRNVPRLVRMQRSSSQVGVAAQNYQYPPWSIKLDRSSVSLNDSECGSTSTALTNSNYCRSLVSYDPHGPRY</sequence>
<dbReference type="Proteomes" id="UP000087171">
    <property type="component" value="Chromosome Ca4"/>
</dbReference>
<name>A0A1S3E4X8_CICAR</name>
<dbReference type="PANTHER" id="PTHR32295">
    <property type="entry name" value="IQ-DOMAIN 5-RELATED"/>
    <property type="match status" value="1"/>
</dbReference>
<dbReference type="STRING" id="3827.A0A1S3E4X8"/>
<dbReference type="InterPro" id="IPR027417">
    <property type="entry name" value="P-loop_NTPase"/>
</dbReference>
<dbReference type="PROSITE" id="PS50096">
    <property type="entry name" value="IQ"/>
    <property type="match status" value="2"/>
</dbReference>